<proteinExistence type="predicted"/>
<dbReference type="EMBL" id="SGXA01000001">
    <property type="protein sequence ID" value="RZS76500.1"/>
    <property type="molecule type" value="Genomic_DNA"/>
</dbReference>
<organism evidence="1 2">
    <name type="scientific">Pseudobacter ginsenosidimutans</name>
    <dbReference type="NCBI Taxonomy" id="661488"/>
    <lineage>
        <taxon>Bacteria</taxon>
        <taxon>Pseudomonadati</taxon>
        <taxon>Bacteroidota</taxon>
        <taxon>Chitinophagia</taxon>
        <taxon>Chitinophagales</taxon>
        <taxon>Chitinophagaceae</taxon>
        <taxon>Pseudobacter</taxon>
    </lineage>
</organism>
<reference evidence="1 2" key="1">
    <citation type="submission" date="2019-02" db="EMBL/GenBank/DDBJ databases">
        <title>Genomic Encyclopedia of Type Strains, Phase IV (KMG-IV): sequencing the most valuable type-strain genomes for metagenomic binning, comparative biology and taxonomic classification.</title>
        <authorList>
            <person name="Goeker M."/>
        </authorList>
    </citation>
    <scope>NUCLEOTIDE SEQUENCE [LARGE SCALE GENOMIC DNA]</scope>
    <source>
        <strain evidence="1 2">DSM 18116</strain>
    </source>
</reference>
<gene>
    <name evidence="1" type="ORF">EV199_2385</name>
</gene>
<evidence type="ECO:0000313" key="2">
    <source>
        <dbReference type="Proteomes" id="UP000293874"/>
    </source>
</evidence>
<dbReference type="Gene3D" id="2.180.10.10">
    <property type="entry name" value="RHS repeat-associated core"/>
    <property type="match status" value="1"/>
</dbReference>
<protein>
    <submittedName>
        <fullName evidence="1">Uncharacterized protein</fullName>
    </submittedName>
</protein>
<keyword evidence="2" id="KW-1185">Reference proteome</keyword>
<comment type="caution">
    <text evidence="1">The sequence shown here is derived from an EMBL/GenBank/DDBJ whole genome shotgun (WGS) entry which is preliminary data.</text>
</comment>
<dbReference type="AlphaFoldDB" id="A0A4Q7N657"/>
<name>A0A4Q7N657_9BACT</name>
<accession>A0A4Q7N657</accession>
<evidence type="ECO:0000313" key="1">
    <source>
        <dbReference type="EMBL" id="RZS76500.1"/>
    </source>
</evidence>
<dbReference type="Proteomes" id="UP000293874">
    <property type="component" value="Unassembled WGS sequence"/>
</dbReference>
<sequence>MNLSGNTIRVCSMAAILLFFAGCNKLYDYIKHHPGGIEDDCRIKTITHRYYGSTRTLTFEYNKLGNPVHISNDDWGTGNPNHRFVYDKKNRLILYNGYYGDTTNFEYRINYYYDKQDRVTHDSSWFLGYYNPDGSIFSFSQYVTTYKYDQYGRISRTIQRDLLYHYPPDTTLYNYDGKGNLIDQFAEYDNQTNFLRTHPLWMFLNRNYSVNNNFKAAGYNKKGLPLKTSYPHTRYFDFLWFVIPDADFTWECK</sequence>